<dbReference type="Gene3D" id="3.30.70.1360">
    <property type="entry name" value="mj0159-like"/>
    <property type="match status" value="1"/>
</dbReference>
<gene>
    <name evidence="3" type="ORF">LPQ35_03795</name>
</gene>
<dbReference type="InterPro" id="IPR036388">
    <property type="entry name" value="WH-like_DNA-bd_sf"/>
</dbReference>
<dbReference type="InterPro" id="IPR038982">
    <property type="entry name" value="NrpR"/>
</dbReference>
<dbReference type="RefSeq" id="WP_193808079.1">
    <property type="nucleotide sequence ID" value="NZ_CP087714.1"/>
</dbReference>
<reference evidence="3 4" key="1">
    <citation type="submission" date="2021-11" db="EMBL/GenBank/DDBJ databases">
        <title>Whole genome of Geoglobus acetivorans.</title>
        <authorList>
            <person name="Liu D."/>
        </authorList>
    </citation>
    <scope>NUCLEOTIDE SEQUENCE [LARGE SCALE GENOMIC DNA]</scope>
    <source>
        <strain evidence="3 4">SBH6</strain>
    </source>
</reference>
<feature type="domain" description="Ribonuclease R winged-helix" evidence="2">
    <location>
        <begin position="9"/>
        <end position="71"/>
    </location>
</feature>
<dbReference type="Proteomes" id="UP001492541">
    <property type="component" value="Chromosome"/>
</dbReference>
<dbReference type="Pfam" id="PF01995">
    <property type="entry name" value="NRD1_2"/>
    <property type="match status" value="1"/>
</dbReference>
<keyword evidence="4" id="KW-1185">Reference proteome</keyword>
<dbReference type="GeneID" id="90448778"/>
<dbReference type="SUPFAM" id="SSF46785">
    <property type="entry name" value="Winged helix' DNA-binding domain"/>
    <property type="match status" value="1"/>
</dbReference>
<accession>A0ABZ3H4Z4</accession>
<protein>
    <submittedName>
        <fullName evidence="3">NrpR regulatory domain-containing protein</fullName>
    </submittedName>
</protein>
<sequence length="320" mass="35966">MTLNRIHILILEILSESGIASSYKIAEALKAKGIHHDARTIRYHIEKLARDGLVRKHDRGASITEKGIEALKRHNVFGRLGEFSEKIEFNVYNCTFNLLEMKGTVPTDIAVIDKKWYDTTREIILKMAEAPFLISNLVVLRDEGELLGEFEVPEGSFALVVISNTLFDVIMRNAGINLYPEFAGLLYWKDGSRGVSEIISYRGTTLSPGWLFLRAGMTRVWDALNGEGYLIVAIRSFSKHAVDIARMEIEMAEAKNIRGVVELSEDKNGFPFFGMKASMTVLAGLNYLAPLFESGISGELMVNDILVDIREFADPERVFR</sequence>
<dbReference type="InterPro" id="IPR036984">
    <property type="entry name" value="NrpR_dom_sf"/>
</dbReference>
<dbReference type="PANTHER" id="PTHR41964">
    <property type="entry name" value="GLOBAL NITROGEN REGULATOR NRPR"/>
    <property type="match status" value="1"/>
</dbReference>
<proteinExistence type="predicted"/>
<evidence type="ECO:0000313" key="3">
    <source>
        <dbReference type="EMBL" id="XAT64502.1"/>
    </source>
</evidence>
<dbReference type="Pfam" id="PF08461">
    <property type="entry name" value="WHD_RNase_R"/>
    <property type="match status" value="1"/>
</dbReference>
<name>A0ABZ3H4Z4_GEOAI</name>
<dbReference type="Gene3D" id="1.10.10.10">
    <property type="entry name" value="Winged helix-like DNA-binding domain superfamily/Winged helix DNA-binding domain"/>
    <property type="match status" value="1"/>
</dbReference>
<dbReference type="EMBL" id="CP087714">
    <property type="protein sequence ID" value="XAT64502.1"/>
    <property type="molecule type" value="Genomic_DNA"/>
</dbReference>
<dbReference type="InterPro" id="IPR036390">
    <property type="entry name" value="WH_DNA-bd_sf"/>
</dbReference>
<dbReference type="InterPro" id="IPR013668">
    <property type="entry name" value="RNase_R_HTH_12"/>
</dbReference>
<evidence type="ECO:0000259" key="2">
    <source>
        <dbReference type="Pfam" id="PF08461"/>
    </source>
</evidence>
<evidence type="ECO:0000259" key="1">
    <source>
        <dbReference type="Pfam" id="PF01995"/>
    </source>
</evidence>
<dbReference type="InterPro" id="IPR002846">
    <property type="entry name" value="NRD"/>
</dbReference>
<feature type="domain" description="NrpR regulatory" evidence="1">
    <location>
        <begin position="81"/>
        <end position="313"/>
    </location>
</feature>
<evidence type="ECO:0000313" key="4">
    <source>
        <dbReference type="Proteomes" id="UP001492541"/>
    </source>
</evidence>
<organism evidence="3 4">
    <name type="scientific">Geoglobus acetivorans</name>
    <dbReference type="NCBI Taxonomy" id="565033"/>
    <lineage>
        <taxon>Archaea</taxon>
        <taxon>Methanobacteriati</taxon>
        <taxon>Methanobacteriota</taxon>
        <taxon>Archaeoglobi</taxon>
        <taxon>Archaeoglobales</taxon>
        <taxon>Archaeoglobaceae</taxon>
        <taxon>Geoglobus</taxon>
    </lineage>
</organism>
<dbReference type="PANTHER" id="PTHR41964:SF1">
    <property type="entry name" value="GLOBAL NITROGEN REGULATOR NRPR"/>
    <property type="match status" value="1"/>
</dbReference>